<dbReference type="Gene3D" id="1.10.357.20">
    <property type="entry name" value="SLC41 divalent cation transporters, integral membrane domain"/>
    <property type="match status" value="2"/>
</dbReference>
<evidence type="ECO:0000313" key="13">
    <source>
        <dbReference type="Proteomes" id="UP000033140"/>
    </source>
</evidence>
<evidence type="ECO:0000256" key="9">
    <source>
        <dbReference type="SAM" id="MobiDB-lite"/>
    </source>
</evidence>
<feature type="transmembrane region" description="Helical" evidence="10">
    <location>
        <begin position="95"/>
        <end position="113"/>
    </location>
</feature>
<evidence type="ECO:0000256" key="3">
    <source>
        <dbReference type="ARBA" id="ARBA00022448"/>
    </source>
</evidence>
<evidence type="ECO:0000256" key="5">
    <source>
        <dbReference type="ARBA" id="ARBA00022842"/>
    </source>
</evidence>
<feature type="transmembrane region" description="Helical" evidence="10">
    <location>
        <begin position="308"/>
        <end position="326"/>
    </location>
</feature>
<dbReference type="Pfam" id="PF01769">
    <property type="entry name" value="MgtE"/>
    <property type="match status" value="2"/>
</dbReference>
<reference evidence="12 13" key="1">
    <citation type="journal article" date="2011" name="J. Gen. Appl. Microbiol.">
        <title>Draft genome sequencing of the enigmatic yeast Saitoella complicata.</title>
        <authorList>
            <person name="Nishida H."/>
            <person name="Hamamoto M."/>
            <person name="Sugiyama J."/>
        </authorList>
    </citation>
    <scope>NUCLEOTIDE SEQUENCE [LARGE SCALE GENOMIC DNA]</scope>
    <source>
        <strain evidence="12 13">NRRL Y-17804</strain>
    </source>
</reference>
<evidence type="ECO:0000256" key="6">
    <source>
        <dbReference type="ARBA" id="ARBA00022989"/>
    </source>
</evidence>
<feature type="transmembrane region" description="Helical" evidence="10">
    <location>
        <begin position="408"/>
        <end position="432"/>
    </location>
</feature>
<keyword evidence="4 10" id="KW-0812">Transmembrane</keyword>
<dbReference type="EMBL" id="BACD03000002">
    <property type="protein sequence ID" value="GAO46103.1"/>
    <property type="molecule type" value="Genomic_DNA"/>
</dbReference>
<evidence type="ECO:0000256" key="4">
    <source>
        <dbReference type="ARBA" id="ARBA00022692"/>
    </source>
</evidence>
<feature type="transmembrane region" description="Helical" evidence="10">
    <location>
        <begin position="444"/>
        <end position="467"/>
    </location>
</feature>
<keyword evidence="6 10" id="KW-1133">Transmembrane helix</keyword>
<keyword evidence="7" id="KW-0406">Ion transport</keyword>
<dbReference type="AlphaFoldDB" id="A0A0E9N8H7"/>
<feature type="compositionally biased region" description="Basic and acidic residues" evidence="9">
    <location>
        <begin position="41"/>
        <end position="53"/>
    </location>
</feature>
<sequence length="471" mass="50888">MMSAIARAQGPGAYELQEQDARRLSLESLVSSSDDEGNGSVEDRQSTDSRILDDDPLTFESRRESRVDVSGGDLGAKDNIWKRETAEIVVQSTPSIALALIGSIGAGILLDKIQSWNAFRRIEELFILVPILLNLKGCLELALAARLSTSAHLGELDIRRTRRSITLGNLALLQALSLAIGAIAGLWAFTLGYINKPHRESWFESALMIVTSMVCASLSSVVLNSFMCMLVVLARMWCLDPDNIATPLAASLGDLITTIFLAVVSTALIAVFKTWISTILLVLLLAAIPVFIVFVLRNPYVNDLILQGWIPVLGSMVIASASGVVLERYVVSYSQLPLFLPVLSGLAGNVGCIYASKLTTLLHYSSTHPRLRAMAVPTTLLILSIPIQLVFLCILWGLGLLEVGVTFCLLYLSVNVVVVFVALGLAHGITMVCWRRGWDPDNNALPLLTAIVDVVATASLVGCFTIAKARA</sequence>
<dbReference type="OMA" id="WDPDNVT"/>
<protein>
    <recommendedName>
        <fullName evidence="11">SLC41A/MgtE integral membrane domain-containing protein</fullName>
    </recommendedName>
</protein>
<evidence type="ECO:0000256" key="10">
    <source>
        <dbReference type="SAM" id="Phobius"/>
    </source>
</evidence>
<keyword evidence="5" id="KW-0460">Magnesium</keyword>
<evidence type="ECO:0000256" key="1">
    <source>
        <dbReference type="ARBA" id="ARBA00004141"/>
    </source>
</evidence>
<dbReference type="SUPFAM" id="SSF161093">
    <property type="entry name" value="MgtE membrane domain-like"/>
    <property type="match status" value="2"/>
</dbReference>
<feature type="domain" description="SLC41A/MgtE integral membrane" evidence="11">
    <location>
        <begin position="129"/>
        <end position="263"/>
    </location>
</feature>
<feature type="transmembrane region" description="Helical" evidence="10">
    <location>
        <begin position="249"/>
        <end position="272"/>
    </location>
</feature>
<feature type="region of interest" description="Disordered" evidence="9">
    <location>
        <begin position="25"/>
        <end position="55"/>
    </location>
</feature>
<organism evidence="12 13">
    <name type="scientific">Saitoella complicata (strain BCRC 22490 / CBS 7301 / JCM 7358 / NBRC 10748 / NRRL Y-17804)</name>
    <dbReference type="NCBI Taxonomy" id="698492"/>
    <lineage>
        <taxon>Eukaryota</taxon>
        <taxon>Fungi</taxon>
        <taxon>Dikarya</taxon>
        <taxon>Ascomycota</taxon>
        <taxon>Taphrinomycotina</taxon>
        <taxon>Taphrinomycotina incertae sedis</taxon>
        <taxon>Saitoella</taxon>
    </lineage>
</organism>
<reference evidence="12 13" key="3">
    <citation type="journal article" date="2015" name="Genome Announc.">
        <title>Draft Genome Sequence of the Archiascomycetous Yeast Saitoella complicata.</title>
        <authorList>
            <person name="Yamauchi K."/>
            <person name="Kondo S."/>
            <person name="Hamamoto M."/>
            <person name="Takahashi Y."/>
            <person name="Ogura Y."/>
            <person name="Hayashi T."/>
            <person name="Nishida H."/>
        </authorList>
    </citation>
    <scope>NUCLEOTIDE SEQUENCE [LARGE SCALE GENOMIC DNA]</scope>
    <source>
        <strain evidence="12 13">NRRL Y-17804</strain>
    </source>
</reference>
<evidence type="ECO:0000259" key="11">
    <source>
        <dbReference type="Pfam" id="PF01769"/>
    </source>
</evidence>
<feature type="transmembrane region" description="Helical" evidence="10">
    <location>
        <begin position="279"/>
        <end position="296"/>
    </location>
</feature>
<dbReference type="FunFam" id="1.10.357.20:FF:000001">
    <property type="entry name" value="Solute carrier family 41 member 2"/>
    <property type="match status" value="1"/>
</dbReference>
<gene>
    <name evidence="12" type="ORF">G7K_0343-t1</name>
</gene>
<comment type="caution">
    <text evidence="12">The sequence shown here is derived from an EMBL/GenBank/DDBJ whole genome shotgun (WGS) entry which is preliminary data.</text>
</comment>
<evidence type="ECO:0000313" key="12">
    <source>
        <dbReference type="EMBL" id="GAO46103.1"/>
    </source>
</evidence>
<evidence type="ECO:0000256" key="7">
    <source>
        <dbReference type="ARBA" id="ARBA00023065"/>
    </source>
</evidence>
<feature type="transmembrane region" description="Helical" evidence="10">
    <location>
        <begin position="167"/>
        <end position="194"/>
    </location>
</feature>
<accession>A0A0E9N8H7</accession>
<name>A0A0E9N8H7_SAICN</name>
<feature type="transmembrane region" description="Helical" evidence="10">
    <location>
        <begin position="206"/>
        <end position="237"/>
    </location>
</feature>
<dbReference type="PANTHER" id="PTHR16228:SF7">
    <property type="entry name" value="SLC41A_MGTE INTEGRAL MEMBRANE DOMAIN-CONTAINING PROTEIN"/>
    <property type="match status" value="1"/>
</dbReference>
<feature type="region of interest" description="Disordered" evidence="9">
    <location>
        <begin position="1"/>
        <end position="20"/>
    </location>
</feature>
<comment type="subcellular location">
    <subcellularLocation>
        <location evidence="1">Membrane</location>
        <topology evidence="1">Multi-pass membrane protein</topology>
    </subcellularLocation>
</comment>
<dbReference type="InterPro" id="IPR045349">
    <property type="entry name" value="SLC41A1-3"/>
</dbReference>
<proteinExistence type="inferred from homology"/>
<keyword evidence="13" id="KW-1185">Reference proteome</keyword>
<evidence type="ECO:0000256" key="2">
    <source>
        <dbReference type="ARBA" id="ARBA00009749"/>
    </source>
</evidence>
<keyword evidence="8 10" id="KW-0472">Membrane</keyword>
<evidence type="ECO:0000256" key="8">
    <source>
        <dbReference type="ARBA" id="ARBA00023136"/>
    </source>
</evidence>
<comment type="similarity">
    <text evidence="2">Belongs to the SLC41A transporter family.</text>
</comment>
<feature type="transmembrane region" description="Helical" evidence="10">
    <location>
        <begin position="125"/>
        <end position="147"/>
    </location>
</feature>
<dbReference type="GO" id="GO:0005886">
    <property type="term" value="C:plasma membrane"/>
    <property type="evidence" value="ECO:0007669"/>
    <property type="project" value="TreeGrafter"/>
</dbReference>
<feature type="transmembrane region" description="Helical" evidence="10">
    <location>
        <begin position="376"/>
        <end position="401"/>
    </location>
</feature>
<dbReference type="PANTHER" id="PTHR16228">
    <property type="entry name" value="DIVALENT CATION TRANSPORTER SOLUTE CARRIER FAMILY 41"/>
    <property type="match status" value="1"/>
</dbReference>
<reference evidence="12 13" key="2">
    <citation type="journal article" date="2014" name="J. Gen. Appl. Microbiol.">
        <title>The early diverging ascomycetous budding yeast Saitoella complicata has three histone deacetylases belonging to the Clr6, Hos2, and Rpd3 lineages.</title>
        <authorList>
            <person name="Nishida H."/>
            <person name="Matsumoto T."/>
            <person name="Kondo S."/>
            <person name="Hamamoto M."/>
            <person name="Yoshikawa H."/>
        </authorList>
    </citation>
    <scope>NUCLEOTIDE SEQUENCE [LARGE SCALE GENOMIC DNA]</scope>
    <source>
        <strain evidence="12 13">NRRL Y-17804</strain>
    </source>
</reference>
<dbReference type="InterPro" id="IPR036739">
    <property type="entry name" value="SLC41_membr_dom_sf"/>
</dbReference>
<dbReference type="InterPro" id="IPR006667">
    <property type="entry name" value="SLC41_membr_dom"/>
</dbReference>
<feature type="domain" description="SLC41A/MgtE integral membrane" evidence="11">
    <location>
        <begin position="340"/>
        <end position="463"/>
    </location>
</feature>
<keyword evidence="3" id="KW-0813">Transport</keyword>
<dbReference type="GO" id="GO:0008324">
    <property type="term" value="F:monoatomic cation transmembrane transporter activity"/>
    <property type="evidence" value="ECO:0007669"/>
    <property type="project" value="InterPro"/>
</dbReference>
<dbReference type="Proteomes" id="UP000033140">
    <property type="component" value="Unassembled WGS sequence"/>
</dbReference>